<accession>A0A3S4ZP21</accession>
<gene>
    <name evidence="2" type="ORF">PXEA_LOCUS9750</name>
</gene>
<sequence length="299" mass="32501">MTPFAAVSLGQTTYALAVRLVSVASRLASRRRDGVSRWCHPRAPTKPAPPGQFQIVQRKGSSLVAQPFTSSTCRVSGCRTSPHRPSRICQADPTTVSKYEAFSLDSSDWPIPPVSLSSADWSIPPVSSPPFFTRVTGTDSKSNRPSFPARTDLLPGRLRIDGHTHTHARREPIGGSTDRSSPKGLCDLFDLVSGQHEADGDYAAEWLVDFLNYQCTPSIDRSTHRSVSRQAGSVSAVQPRPLDWAALRLWLSRPWEYLTASALVSETGGCFCLTLVQPRPFSLPVLPPSPRLSGAATPP</sequence>
<evidence type="ECO:0000256" key="1">
    <source>
        <dbReference type="SAM" id="MobiDB-lite"/>
    </source>
</evidence>
<name>A0A3S4ZP21_9PLAT</name>
<dbReference type="Proteomes" id="UP000784294">
    <property type="component" value="Unassembled WGS sequence"/>
</dbReference>
<feature type="compositionally biased region" description="Polar residues" evidence="1">
    <location>
        <begin position="135"/>
        <end position="145"/>
    </location>
</feature>
<evidence type="ECO:0000313" key="2">
    <source>
        <dbReference type="EMBL" id="VEL16310.1"/>
    </source>
</evidence>
<evidence type="ECO:0000313" key="3">
    <source>
        <dbReference type="Proteomes" id="UP000784294"/>
    </source>
</evidence>
<organism evidence="2 3">
    <name type="scientific">Protopolystoma xenopodis</name>
    <dbReference type="NCBI Taxonomy" id="117903"/>
    <lineage>
        <taxon>Eukaryota</taxon>
        <taxon>Metazoa</taxon>
        <taxon>Spiralia</taxon>
        <taxon>Lophotrochozoa</taxon>
        <taxon>Platyhelminthes</taxon>
        <taxon>Monogenea</taxon>
        <taxon>Polyopisthocotylea</taxon>
        <taxon>Polystomatidea</taxon>
        <taxon>Polystomatidae</taxon>
        <taxon>Protopolystoma</taxon>
    </lineage>
</organism>
<reference evidence="2" key="1">
    <citation type="submission" date="2018-11" db="EMBL/GenBank/DDBJ databases">
        <authorList>
            <consortium name="Pathogen Informatics"/>
        </authorList>
    </citation>
    <scope>NUCLEOTIDE SEQUENCE</scope>
</reference>
<protein>
    <submittedName>
        <fullName evidence="2">Uncharacterized protein</fullName>
    </submittedName>
</protein>
<dbReference type="EMBL" id="CAAALY010027951">
    <property type="protein sequence ID" value="VEL16310.1"/>
    <property type="molecule type" value="Genomic_DNA"/>
</dbReference>
<keyword evidence="3" id="KW-1185">Reference proteome</keyword>
<feature type="region of interest" description="Disordered" evidence="1">
    <location>
        <begin position="134"/>
        <end position="154"/>
    </location>
</feature>
<comment type="caution">
    <text evidence="2">The sequence shown here is derived from an EMBL/GenBank/DDBJ whole genome shotgun (WGS) entry which is preliminary data.</text>
</comment>
<proteinExistence type="predicted"/>
<dbReference type="AlphaFoldDB" id="A0A3S4ZP21"/>